<feature type="compositionally biased region" description="Polar residues" evidence="1">
    <location>
        <begin position="1"/>
        <end position="11"/>
    </location>
</feature>
<comment type="caution">
    <text evidence="2">The sequence shown here is derived from an EMBL/GenBank/DDBJ whole genome shotgun (WGS) entry which is preliminary data.</text>
</comment>
<dbReference type="OrthoDB" id="8421366at2"/>
<organism evidence="2 3">
    <name type="scientific">Sinorhizobium alkalisoli</name>
    <dbReference type="NCBI Taxonomy" id="1752398"/>
    <lineage>
        <taxon>Bacteria</taxon>
        <taxon>Pseudomonadati</taxon>
        <taxon>Pseudomonadota</taxon>
        <taxon>Alphaproteobacteria</taxon>
        <taxon>Hyphomicrobiales</taxon>
        <taxon>Rhizobiaceae</taxon>
        <taxon>Sinorhizobium/Ensifer group</taxon>
        <taxon>Sinorhizobium</taxon>
    </lineage>
</organism>
<keyword evidence="3" id="KW-1185">Reference proteome</keyword>
<dbReference type="AlphaFoldDB" id="A0A1E3V5J3"/>
<evidence type="ECO:0000313" key="3">
    <source>
        <dbReference type="Proteomes" id="UP000094342"/>
    </source>
</evidence>
<name>A0A1E3V5J3_9HYPH</name>
<evidence type="ECO:0000256" key="1">
    <source>
        <dbReference type="SAM" id="MobiDB-lite"/>
    </source>
</evidence>
<gene>
    <name evidence="2" type="ORF">A8M32_25760</name>
</gene>
<dbReference type="EMBL" id="LYBW01000065">
    <property type="protein sequence ID" value="ODR88411.1"/>
    <property type="molecule type" value="Genomic_DNA"/>
</dbReference>
<reference evidence="3" key="1">
    <citation type="submission" date="2016-05" db="EMBL/GenBank/DDBJ databases">
        <authorList>
            <person name="Li Y."/>
        </authorList>
    </citation>
    <scope>NUCLEOTIDE SEQUENCE [LARGE SCALE GENOMIC DNA]</scope>
    <source>
        <strain evidence="3">YIC4027</strain>
    </source>
</reference>
<evidence type="ECO:0000313" key="2">
    <source>
        <dbReference type="EMBL" id="ODR88411.1"/>
    </source>
</evidence>
<accession>A0A1E3V5J3</accession>
<proteinExistence type="predicted"/>
<dbReference type="RefSeq" id="WP_069461267.1">
    <property type="nucleotide sequence ID" value="NZ_LYBW01000065.1"/>
</dbReference>
<feature type="region of interest" description="Disordered" evidence="1">
    <location>
        <begin position="1"/>
        <end position="21"/>
    </location>
</feature>
<dbReference type="Proteomes" id="UP000094342">
    <property type="component" value="Unassembled WGS sequence"/>
</dbReference>
<sequence length="76" mass="8902">MSRILRNSASGEHSPRQDGFWQKHQQEEMVEAAIHLYGSEAATAAAYCALDAWTERRHSDYGFWFEVFLRLRDRVN</sequence>
<protein>
    <submittedName>
        <fullName evidence="2">Uncharacterized protein</fullName>
    </submittedName>
</protein>